<dbReference type="AlphaFoldDB" id="A0AAN8FP76"/>
<evidence type="ECO:0000256" key="1">
    <source>
        <dbReference type="SAM" id="Coils"/>
    </source>
</evidence>
<evidence type="ECO:0000313" key="3">
    <source>
        <dbReference type="EMBL" id="KAK5982492.1"/>
    </source>
</evidence>
<comment type="caution">
    <text evidence="3">The sequence shown here is derived from an EMBL/GenBank/DDBJ whole genome shotgun (WGS) entry which is preliminary data.</text>
</comment>
<keyword evidence="1" id="KW-0175">Coiled coil</keyword>
<protein>
    <submittedName>
        <fullName evidence="3">Uncharacterized protein</fullName>
    </submittedName>
</protein>
<feature type="region of interest" description="Disordered" evidence="2">
    <location>
        <begin position="148"/>
        <end position="171"/>
    </location>
</feature>
<keyword evidence="4" id="KW-1185">Reference proteome</keyword>
<evidence type="ECO:0000256" key="2">
    <source>
        <dbReference type="SAM" id="MobiDB-lite"/>
    </source>
</evidence>
<accession>A0AAN8FP76</accession>
<feature type="coiled-coil region" evidence="1">
    <location>
        <begin position="94"/>
        <end position="121"/>
    </location>
</feature>
<proteinExistence type="predicted"/>
<evidence type="ECO:0000313" key="4">
    <source>
        <dbReference type="Proteomes" id="UP001331761"/>
    </source>
</evidence>
<gene>
    <name evidence="3" type="ORF">GCK32_003708</name>
</gene>
<name>A0AAN8FP76_TRICO</name>
<feature type="compositionally biased region" description="Polar residues" evidence="2">
    <location>
        <begin position="51"/>
        <end position="74"/>
    </location>
</feature>
<organism evidence="3 4">
    <name type="scientific">Trichostrongylus colubriformis</name>
    <name type="common">Black scour worm</name>
    <dbReference type="NCBI Taxonomy" id="6319"/>
    <lineage>
        <taxon>Eukaryota</taxon>
        <taxon>Metazoa</taxon>
        <taxon>Ecdysozoa</taxon>
        <taxon>Nematoda</taxon>
        <taxon>Chromadorea</taxon>
        <taxon>Rhabditida</taxon>
        <taxon>Rhabditina</taxon>
        <taxon>Rhabditomorpha</taxon>
        <taxon>Strongyloidea</taxon>
        <taxon>Trichostrongylidae</taxon>
        <taxon>Trichostrongylus</taxon>
    </lineage>
</organism>
<dbReference type="Proteomes" id="UP001331761">
    <property type="component" value="Unassembled WGS sequence"/>
</dbReference>
<feature type="compositionally biased region" description="Basic and acidic residues" evidence="2">
    <location>
        <begin position="28"/>
        <end position="45"/>
    </location>
</feature>
<sequence length="362" mass="38553">MEARKQRMKEIRRLLAENQATASSIVTETKKKLEGSLSHEEEGDKSVASAADTNSESKSSEVNGSCSEATTQISVEGAAINEELQLDENEENTRREIEDTFRNAELNLQNLTLLRKRLEEIQAHGGQGLSQEDQEFLKQLDETAAVAVPVGDNGSQSDDDEGGDGSHADNKEISFGQAESDIVQTESHSPSSDESTDRLKNIEQMLHKQTSMLTELLQRNQTTHALCNNSCAGQAERSAAAGCGEGGRGQQLLAGIDPARGGAPPASIAACPRPALPLSLVTASQPSNSRRASVVHSPCRLLELLHATSPALLRGLSACLLQLADGHPSPPHLERILNAICESGSQRLDSVTTGQGSVAPQV</sequence>
<reference evidence="3 4" key="1">
    <citation type="submission" date="2019-10" db="EMBL/GenBank/DDBJ databases">
        <title>Assembly and Annotation for the nematode Trichostrongylus colubriformis.</title>
        <authorList>
            <person name="Martin J."/>
        </authorList>
    </citation>
    <scope>NUCLEOTIDE SEQUENCE [LARGE SCALE GENOMIC DNA]</scope>
    <source>
        <strain evidence="3">G859</strain>
        <tissue evidence="3">Whole worm</tissue>
    </source>
</reference>
<dbReference type="EMBL" id="WIXE01005053">
    <property type="protein sequence ID" value="KAK5982492.1"/>
    <property type="molecule type" value="Genomic_DNA"/>
</dbReference>
<feature type="region of interest" description="Disordered" evidence="2">
    <location>
        <begin position="26"/>
        <end position="94"/>
    </location>
</feature>